<dbReference type="Proteomes" id="UP000245720">
    <property type="component" value="Unassembled WGS sequence"/>
</dbReference>
<reference evidence="1 2" key="1">
    <citation type="submission" date="2018-05" db="EMBL/GenBank/DDBJ databases">
        <title>The Hungate 1000. A catalogue of reference genomes from the rumen microbiome.</title>
        <authorList>
            <person name="Kelly W."/>
        </authorList>
    </citation>
    <scope>NUCLEOTIDE SEQUENCE [LARGE SCALE GENOMIC DNA]</scope>
    <source>
        <strain evidence="1 2">SAb67</strain>
    </source>
</reference>
<comment type="caution">
    <text evidence="1">The sequence shown here is derived from an EMBL/GenBank/DDBJ whole genome shotgun (WGS) entry which is preliminary data.</text>
</comment>
<dbReference type="RefSeq" id="WP_109727667.1">
    <property type="nucleotide sequence ID" value="NZ_QGDI01000013.1"/>
</dbReference>
<evidence type="ECO:0000313" key="2">
    <source>
        <dbReference type="Proteomes" id="UP000245720"/>
    </source>
</evidence>
<sequence>MDVDAALKVFEIFTGQRNGEEYFRIINLAVYETGMMLRPGADQTDTRLNFLAAAIAYYRVQQIFAARERAAVTYAGKVLKESQNSAYEYSKLLVRDYMQICSDLIKPQHFIFSSFSSEEEV</sequence>
<proteinExistence type="predicted"/>
<dbReference type="AlphaFoldDB" id="A0A315XY90"/>
<protein>
    <submittedName>
        <fullName evidence="1">Uncharacterized protein</fullName>
    </submittedName>
</protein>
<accession>A0A315XY90</accession>
<gene>
    <name evidence="1" type="ORF">IE37_02977</name>
</gene>
<name>A0A315XY90_RUMFL</name>
<organism evidence="1 2">
    <name type="scientific">Ruminococcus flavefaciens</name>
    <dbReference type="NCBI Taxonomy" id="1265"/>
    <lineage>
        <taxon>Bacteria</taxon>
        <taxon>Bacillati</taxon>
        <taxon>Bacillota</taxon>
        <taxon>Clostridia</taxon>
        <taxon>Eubacteriales</taxon>
        <taxon>Oscillospiraceae</taxon>
        <taxon>Ruminococcus</taxon>
    </lineage>
</organism>
<dbReference type="OrthoDB" id="1822036at2"/>
<evidence type="ECO:0000313" key="1">
    <source>
        <dbReference type="EMBL" id="PWJ10619.1"/>
    </source>
</evidence>
<dbReference type="EMBL" id="QGDI01000013">
    <property type="protein sequence ID" value="PWJ10619.1"/>
    <property type="molecule type" value="Genomic_DNA"/>
</dbReference>